<evidence type="ECO:0000256" key="8">
    <source>
        <dbReference type="ARBA" id="ARBA00023125"/>
    </source>
</evidence>
<dbReference type="PANTHER" id="PTHR42697:SF1">
    <property type="entry name" value="ENDONUCLEASE 8"/>
    <property type="match status" value="1"/>
</dbReference>
<dbReference type="STRING" id="1271860.SAMN05216174_101913"/>
<reference evidence="18" key="1">
    <citation type="submission" date="2016-10" db="EMBL/GenBank/DDBJ databases">
        <authorList>
            <person name="Varghese N."/>
            <person name="Submissions S."/>
        </authorList>
    </citation>
    <scope>NUCLEOTIDE SEQUENCE [LARGE SCALE GENOMIC DNA]</scope>
    <source>
        <strain evidence="18">IBRC-M 10403</strain>
    </source>
</reference>
<dbReference type="SUPFAM" id="SSF57716">
    <property type="entry name" value="Glucocorticoid receptor-like (DNA-binding domain)"/>
    <property type="match status" value="1"/>
</dbReference>
<feature type="domain" description="FPG-type" evidence="15">
    <location>
        <begin position="223"/>
        <end position="260"/>
    </location>
</feature>
<evidence type="ECO:0000256" key="13">
    <source>
        <dbReference type="ARBA" id="ARBA00044632"/>
    </source>
</evidence>
<sequence>MPEGDTVYRTAVKLTEALAGETLVVGELRHPRLSTVDLRGRVVTGVRSVGKHLFVRFDRNLSLRSHLGMDGSWQVYVQGGRWRRPAFQVRALLATDSRQAVGFSLHEMALVATDEEDRLVGHLGPDLLAADWGPGHFRDAVARLTAQPDREIGLALLDQRVMAGVGNVFKAEICFLLGVSPWTPVSDVDAERAVSLSRELLEDNKMRVDRVTTGDMRRDRRLWVYGRRTPCLRCGGRVVAGAQGADSRERVAYFCPVCQPGVKPAV</sequence>
<dbReference type="InterPro" id="IPR012319">
    <property type="entry name" value="FPG_cat"/>
</dbReference>
<name>A0A1G6KHD7_9PSEU</name>
<dbReference type="EC" id="4.2.99.18" evidence="2"/>
<dbReference type="OrthoDB" id="9800855at2"/>
<evidence type="ECO:0000256" key="14">
    <source>
        <dbReference type="PROSITE-ProRule" id="PRU00391"/>
    </source>
</evidence>
<keyword evidence="10" id="KW-0456">Lyase</keyword>
<evidence type="ECO:0000256" key="3">
    <source>
        <dbReference type="ARBA" id="ARBA00022723"/>
    </source>
</evidence>
<dbReference type="PROSITE" id="PS01242">
    <property type="entry name" value="ZF_FPG_1"/>
    <property type="match status" value="1"/>
</dbReference>
<protein>
    <recommendedName>
        <fullName evidence="2">DNA-(apurinic or apyrimidinic site) lyase</fullName>
        <ecNumber evidence="2">4.2.99.18</ecNumber>
    </recommendedName>
</protein>
<dbReference type="Pfam" id="PF06831">
    <property type="entry name" value="H2TH"/>
    <property type="match status" value="1"/>
</dbReference>
<dbReference type="SUPFAM" id="SSF81624">
    <property type="entry name" value="N-terminal domain of MutM-like DNA repair proteins"/>
    <property type="match status" value="1"/>
</dbReference>
<proteinExistence type="inferred from homology"/>
<gene>
    <name evidence="17" type="ORF">SAMN05216174_101913</name>
</gene>
<evidence type="ECO:0000256" key="1">
    <source>
        <dbReference type="ARBA" id="ARBA00009409"/>
    </source>
</evidence>
<dbReference type="InterPro" id="IPR044090">
    <property type="entry name" value="Nei2_N"/>
</dbReference>
<dbReference type="AlphaFoldDB" id="A0A1G6KHD7"/>
<keyword evidence="5 14" id="KW-0863">Zinc-finger</keyword>
<evidence type="ECO:0000256" key="5">
    <source>
        <dbReference type="ARBA" id="ARBA00022771"/>
    </source>
</evidence>
<dbReference type="GO" id="GO:0140078">
    <property type="term" value="F:class I DNA-(apurinic or apyrimidinic site) endonuclease activity"/>
    <property type="evidence" value="ECO:0007669"/>
    <property type="project" value="UniProtKB-EC"/>
</dbReference>
<evidence type="ECO:0000256" key="4">
    <source>
        <dbReference type="ARBA" id="ARBA00022763"/>
    </source>
</evidence>
<keyword evidence="3" id="KW-0479">Metal-binding</keyword>
<keyword evidence="7" id="KW-0862">Zinc</keyword>
<evidence type="ECO:0000256" key="2">
    <source>
        <dbReference type="ARBA" id="ARBA00012720"/>
    </source>
</evidence>
<dbReference type="InterPro" id="IPR000214">
    <property type="entry name" value="Znf_DNA_glyclase/AP_lyase"/>
</dbReference>
<keyword evidence="6" id="KW-0378">Hydrolase</keyword>
<dbReference type="InterPro" id="IPR015887">
    <property type="entry name" value="DNA_glyclase_Znf_dom_DNA_BS"/>
</dbReference>
<keyword evidence="4" id="KW-0227">DNA damage</keyword>
<evidence type="ECO:0000259" key="15">
    <source>
        <dbReference type="PROSITE" id="PS51066"/>
    </source>
</evidence>
<dbReference type="RefSeq" id="WP_091448339.1">
    <property type="nucleotide sequence ID" value="NZ_FMZZ01000001.1"/>
</dbReference>
<dbReference type="SUPFAM" id="SSF46946">
    <property type="entry name" value="S13-like H2TH domain"/>
    <property type="match status" value="1"/>
</dbReference>
<evidence type="ECO:0000313" key="18">
    <source>
        <dbReference type="Proteomes" id="UP000199501"/>
    </source>
</evidence>
<keyword evidence="11" id="KW-0511">Multifunctional enzyme</keyword>
<evidence type="ECO:0000256" key="6">
    <source>
        <dbReference type="ARBA" id="ARBA00022801"/>
    </source>
</evidence>
<evidence type="ECO:0000256" key="11">
    <source>
        <dbReference type="ARBA" id="ARBA00023268"/>
    </source>
</evidence>
<dbReference type="Gene3D" id="1.10.8.50">
    <property type="match status" value="1"/>
</dbReference>
<dbReference type="PROSITE" id="PS51068">
    <property type="entry name" value="FPG_CAT"/>
    <property type="match status" value="1"/>
</dbReference>
<keyword evidence="17" id="KW-0255">Endonuclease</keyword>
<keyword evidence="8" id="KW-0238">DNA-binding</keyword>
<dbReference type="Gene3D" id="3.20.190.10">
    <property type="entry name" value="MutM-like, N-terminal"/>
    <property type="match status" value="1"/>
</dbReference>
<keyword evidence="18" id="KW-1185">Reference proteome</keyword>
<dbReference type="SMART" id="SM01232">
    <property type="entry name" value="H2TH"/>
    <property type="match status" value="1"/>
</dbReference>
<dbReference type="InterPro" id="IPR035937">
    <property type="entry name" value="FPG_N"/>
</dbReference>
<evidence type="ECO:0000259" key="16">
    <source>
        <dbReference type="PROSITE" id="PS51068"/>
    </source>
</evidence>
<comment type="catalytic activity">
    <reaction evidence="13">
        <text>2'-deoxyribonucleotide-(2'-deoxyribose 5'-phosphate)-2'-deoxyribonucleotide-DNA = a 3'-end 2'-deoxyribonucleotide-(2,3-dehydro-2,3-deoxyribose 5'-phosphate)-DNA + a 5'-end 5'-phospho-2'-deoxyribonucleoside-DNA + H(+)</text>
        <dbReference type="Rhea" id="RHEA:66592"/>
        <dbReference type="Rhea" id="RHEA-COMP:13180"/>
        <dbReference type="Rhea" id="RHEA-COMP:16897"/>
        <dbReference type="Rhea" id="RHEA-COMP:17067"/>
        <dbReference type="ChEBI" id="CHEBI:15378"/>
        <dbReference type="ChEBI" id="CHEBI:136412"/>
        <dbReference type="ChEBI" id="CHEBI:157695"/>
        <dbReference type="ChEBI" id="CHEBI:167181"/>
        <dbReference type="EC" id="4.2.99.18"/>
    </reaction>
</comment>
<evidence type="ECO:0000313" key="17">
    <source>
        <dbReference type="EMBL" id="SDC30384.1"/>
    </source>
</evidence>
<feature type="domain" description="Formamidopyrimidine-DNA glycosylase catalytic" evidence="16">
    <location>
        <begin position="2"/>
        <end position="101"/>
    </location>
</feature>
<dbReference type="SMART" id="SM00898">
    <property type="entry name" value="Fapy_DNA_glyco"/>
    <property type="match status" value="1"/>
</dbReference>
<dbReference type="PANTHER" id="PTHR42697">
    <property type="entry name" value="ENDONUCLEASE 8"/>
    <property type="match status" value="1"/>
</dbReference>
<keyword evidence="12" id="KW-0326">Glycosidase</keyword>
<keyword evidence="9" id="KW-0234">DNA repair</keyword>
<accession>A0A1G6KHD7</accession>
<dbReference type="CDD" id="cd08971">
    <property type="entry name" value="AcNei2_N"/>
    <property type="match status" value="1"/>
</dbReference>
<dbReference type="GO" id="GO:0003684">
    <property type="term" value="F:damaged DNA binding"/>
    <property type="evidence" value="ECO:0007669"/>
    <property type="project" value="InterPro"/>
</dbReference>
<dbReference type="GO" id="GO:0000703">
    <property type="term" value="F:oxidized pyrimidine nucleobase lesion DNA N-glycosylase activity"/>
    <property type="evidence" value="ECO:0007669"/>
    <property type="project" value="TreeGrafter"/>
</dbReference>
<organism evidence="17 18">
    <name type="scientific">Actinokineospora iranica</name>
    <dbReference type="NCBI Taxonomy" id="1271860"/>
    <lineage>
        <taxon>Bacteria</taxon>
        <taxon>Bacillati</taxon>
        <taxon>Actinomycetota</taxon>
        <taxon>Actinomycetes</taxon>
        <taxon>Pseudonocardiales</taxon>
        <taxon>Pseudonocardiaceae</taxon>
        <taxon>Actinokineospora</taxon>
    </lineage>
</organism>
<dbReference type="Proteomes" id="UP000199501">
    <property type="component" value="Unassembled WGS sequence"/>
</dbReference>
<keyword evidence="17" id="KW-0540">Nuclease</keyword>
<comment type="similarity">
    <text evidence="1">Belongs to the FPG family.</text>
</comment>
<evidence type="ECO:0000256" key="10">
    <source>
        <dbReference type="ARBA" id="ARBA00023239"/>
    </source>
</evidence>
<dbReference type="GO" id="GO:0006284">
    <property type="term" value="P:base-excision repair"/>
    <property type="evidence" value="ECO:0007669"/>
    <property type="project" value="InterPro"/>
</dbReference>
<dbReference type="InterPro" id="IPR010979">
    <property type="entry name" value="Ribosomal_uS13-like_H2TH"/>
</dbReference>
<evidence type="ECO:0000256" key="12">
    <source>
        <dbReference type="ARBA" id="ARBA00023295"/>
    </source>
</evidence>
<dbReference type="PROSITE" id="PS51066">
    <property type="entry name" value="ZF_FPG_2"/>
    <property type="match status" value="1"/>
</dbReference>
<dbReference type="InterPro" id="IPR015886">
    <property type="entry name" value="H2TH_FPG"/>
</dbReference>
<dbReference type="EMBL" id="FMZZ01000001">
    <property type="protein sequence ID" value="SDC30384.1"/>
    <property type="molecule type" value="Genomic_DNA"/>
</dbReference>
<evidence type="ECO:0000256" key="9">
    <source>
        <dbReference type="ARBA" id="ARBA00023204"/>
    </source>
</evidence>
<evidence type="ECO:0000256" key="7">
    <source>
        <dbReference type="ARBA" id="ARBA00022833"/>
    </source>
</evidence>
<dbReference type="Pfam" id="PF01149">
    <property type="entry name" value="Fapy_DNA_glyco"/>
    <property type="match status" value="1"/>
</dbReference>
<dbReference type="GO" id="GO:0008270">
    <property type="term" value="F:zinc ion binding"/>
    <property type="evidence" value="ECO:0007669"/>
    <property type="project" value="UniProtKB-KW"/>
</dbReference>